<feature type="region of interest" description="Disordered" evidence="1">
    <location>
        <begin position="1"/>
        <end position="26"/>
    </location>
</feature>
<dbReference type="EMBL" id="MVGC01000215">
    <property type="protein sequence ID" value="RJE21626.1"/>
    <property type="molecule type" value="Genomic_DNA"/>
</dbReference>
<dbReference type="OrthoDB" id="5416384at2759"/>
<keyword evidence="3" id="KW-1185">Reference proteome</keyword>
<sequence length="117" mass="12895">MATQPISSGSRPQFSNPWKPPSAKVSQALHDVPDGRIAHTLTACTRCRQVRPKHAVHRLSDKDILQGLWRQNHLADIISSGNPGATPESQDVAHANVEMPSVYTMILPETALFQEHI</sequence>
<gene>
    <name evidence="2" type="ORF">PHISCL_06032</name>
</gene>
<accession>A0A3A2ZF81</accession>
<name>A0A3A2ZF81_9EURO</name>
<dbReference type="Proteomes" id="UP000266188">
    <property type="component" value="Unassembled WGS sequence"/>
</dbReference>
<organism evidence="2 3">
    <name type="scientific">Aspergillus sclerotialis</name>
    <dbReference type="NCBI Taxonomy" id="2070753"/>
    <lineage>
        <taxon>Eukaryota</taxon>
        <taxon>Fungi</taxon>
        <taxon>Dikarya</taxon>
        <taxon>Ascomycota</taxon>
        <taxon>Pezizomycotina</taxon>
        <taxon>Eurotiomycetes</taxon>
        <taxon>Eurotiomycetidae</taxon>
        <taxon>Eurotiales</taxon>
        <taxon>Aspergillaceae</taxon>
        <taxon>Aspergillus</taxon>
        <taxon>Aspergillus subgen. Polypaecilum</taxon>
    </lineage>
</organism>
<feature type="compositionally biased region" description="Polar residues" evidence="1">
    <location>
        <begin position="1"/>
        <end position="16"/>
    </location>
</feature>
<protein>
    <submittedName>
        <fullName evidence="2">Transcription factor</fullName>
    </submittedName>
</protein>
<proteinExistence type="predicted"/>
<evidence type="ECO:0000256" key="1">
    <source>
        <dbReference type="SAM" id="MobiDB-lite"/>
    </source>
</evidence>
<evidence type="ECO:0000313" key="3">
    <source>
        <dbReference type="Proteomes" id="UP000266188"/>
    </source>
</evidence>
<evidence type="ECO:0000313" key="2">
    <source>
        <dbReference type="EMBL" id="RJE21626.1"/>
    </source>
</evidence>
<comment type="caution">
    <text evidence="2">The sequence shown here is derived from an EMBL/GenBank/DDBJ whole genome shotgun (WGS) entry which is preliminary data.</text>
</comment>
<reference evidence="3" key="1">
    <citation type="submission" date="2017-02" db="EMBL/GenBank/DDBJ databases">
        <authorList>
            <person name="Tafer H."/>
            <person name="Lopandic K."/>
        </authorList>
    </citation>
    <scope>NUCLEOTIDE SEQUENCE [LARGE SCALE GENOMIC DNA]</scope>
    <source>
        <strain evidence="3">CBS 366.77</strain>
    </source>
</reference>
<dbReference type="AlphaFoldDB" id="A0A3A2ZF81"/>